<reference evidence="1 2" key="1">
    <citation type="journal article" date="2019" name="Int. J. Syst. Evol. Microbiol.">
        <title>The Global Catalogue of Microorganisms (GCM) 10K type strain sequencing project: providing services to taxonomists for standard genome sequencing and annotation.</title>
        <authorList>
            <consortium name="The Broad Institute Genomics Platform"/>
            <consortium name="The Broad Institute Genome Sequencing Center for Infectious Disease"/>
            <person name="Wu L."/>
            <person name="Ma J."/>
        </authorList>
    </citation>
    <scope>NUCLEOTIDE SEQUENCE [LARGE SCALE GENOMIC DNA]</scope>
    <source>
        <strain evidence="1 2">JCM 16117</strain>
    </source>
</reference>
<accession>A0ABN3E4J9</accession>
<dbReference type="EMBL" id="BAAAQY010000014">
    <property type="protein sequence ID" value="GAA2248423.1"/>
    <property type="molecule type" value="Genomic_DNA"/>
</dbReference>
<gene>
    <name evidence="1" type="ORF">GCM10009851_37290</name>
</gene>
<name>A0ABN3E4J9_9MICO</name>
<proteinExistence type="predicted"/>
<dbReference type="Proteomes" id="UP001500929">
    <property type="component" value="Unassembled WGS sequence"/>
</dbReference>
<protein>
    <submittedName>
        <fullName evidence="1">Uncharacterized protein</fullName>
    </submittedName>
</protein>
<keyword evidence="2" id="KW-1185">Reference proteome</keyword>
<sequence>MRAAAPIPGESWPHEMVIAVEDSPHALLELLWVREAWQLSPEGGDLPPLLDRTPELEERTAVTVEERASWTRGWPLLWRSALAFAGKEFDQEAAALLPRTVDASAERARLIARLTGPRWLDRFGPRALTASFLRWQERERTVLGLRRPLSLDDTPERRSLDALVPAWRRGLRTVVVVPCRGAFARPVGASALVLTERDRRDERRFTEVLQGYRTE</sequence>
<dbReference type="RefSeq" id="WP_259481495.1">
    <property type="nucleotide sequence ID" value="NZ_BAAAQY010000014.1"/>
</dbReference>
<comment type="caution">
    <text evidence="1">The sequence shown here is derived from an EMBL/GenBank/DDBJ whole genome shotgun (WGS) entry which is preliminary data.</text>
</comment>
<organism evidence="1 2">
    <name type="scientific">Herbiconiux moechotypicola</name>
    <dbReference type="NCBI Taxonomy" id="637393"/>
    <lineage>
        <taxon>Bacteria</taxon>
        <taxon>Bacillati</taxon>
        <taxon>Actinomycetota</taxon>
        <taxon>Actinomycetes</taxon>
        <taxon>Micrococcales</taxon>
        <taxon>Microbacteriaceae</taxon>
        <taxon>Herbiconiux</taxon>
    </lineage>
</organism>
<evidence type="ECO:0000313" key="1">
    <source>
        <dbReference type="EMBL" id="GAA2248423.1"/>
    </source>
</evidence>
<evidence type="ECO:0000313" key="2">
    <source>
        <dbReference type="Proteomes" id="UP001500929"/>
    </source>
</evidence>